<evidence type="ECO:0000313" key="3">
    <source>
        <dbReference type="Proteomes" id="UP000335636"/>
    </source>
</evidence>
<proteinExistence type="predicted"/>
<sequence>MSQGMPTFIPQYPASPEAEACSTQPTAQKPNIYHPTTSTSWKLRLQRSSKKTE</sequence>
<gene>
    <name evidence="2" type="ORF">MONAX_5E045309</name>
</gene>
<dbReference type="AlphaFoldDB" id="A0A5E4B4H7"/>
<feature type="compositionally biased region" description="Basic residues" evidence="1">
    <location>
        <begin position="44"/>
        <end position="53"/>
    </location>
</feature>
<accession>A0A5E4B4H7</accession>
<feature type="compositionally biased region" description="Polar residues" evidence="1">
    <location>
        <begin position="21"/>
        <end position="41"/>
    </location>
</feature>
<evidence type="ECO:0000256" key="1">
    <source>
        <dbReference type="SAM" id="MobiDB-lite"/>
    </source>
</evidence>
<name>A0A5E4B4H7_MARMO</name>
<feature type="non-terminal residue" evidence="2">
    <location>
        <position position="53"/>
    </location>
</feature>
<reference evidence="2" key="1">
    <citation type="submission" date="2019-04" db="EMBL/GenBank/DDBJ databases">
        <authorList>
            <person name="Alioto T."/>
            <person name="Alioto T."/>
        </authorList>
    </citation>
    <scope>NUCLEOTIDE SEQUENCE [LARGE SCALE GENOMIC DNA]</scope>
</reference>
<feature type="region of interest" description="Disordered" evidence="1">
    <location>
        <begin position="1"/>
        <end position="53"/>
    </location>
</feature>
<evidence type="ECO:0000313" key="2">
    <source>
        <dbReference type="EMBL" id="VTJ64524.1"/>
    </source>
</evidence>
<protein>
    <submittedName>
        <fullName evidence="2">Uncharacterized protein</fullName>
    </submittedName>
</protein>
<dbReference type="EMBL" id="CABDUW010000270">
    <property type="protein sequence ID" value="VTJ64524.1"/>
    <property type="molecule type" value="Genomic_DNA"/>
</dbReference>
<comment type="caution">
    <text evidence="2">The sequence shown here is derived from an EMBL/GenBank/DDBJ whole genome shotgun (WGS) entry which is preliminary data.</text>
</comment>
<keyword evidence="3" id="KW-1185">Reference proteome</keyword>
<organism evidence="2 3">
    <name type="scientific">Marmota monax</name>
    <name type="common">Woodchuck</name>
    <dbReference type="NCBI Taxonomy" id="9995"/>
    <lineage>
        <taxon>Eukaryota</taxon>
        <taxon>Metazoa</taxon>
        <taxon>Chordata</taxon>
        <taxon>Craniata</taxon>
        <taxon>Vertebrata</taxon>
        <taxon>Euteleostomi</taxon>
        <taxon>Mammalia</taxon>
        <taxon>Eutheria</taxon>
        <taxon>Euarchontoglires</taxon>
        <taxon>Glires</taxon>
        <taxon>Rodentia</taxon>
        <taxon>Sciuromorpha</taxon>
        <taxon>Sciuridae</taxon>
        <taxon>Xerinae</taxon>
        <taxon>Marmotini</taxon>
        <taxon>Marmota</taxon>
    </lineage>
</organism>
<dbReference type="Proteomes" id="UP000335636">
    <property type="component" value="Unassembled WGS sequence"/>
</dbReference>